<evidence type="ECO:0000259" key="2">
    <source>
        <dbReference type="Pfam" id="PF13632"/>
    </source>
</evidence>
<dbReference type="RefSeq" id="WP_048479333.1">
    <property type="nucleotide sequence ID" value="NZ_JBIRUD010000004.1"/>
</dbReference>
<name>A0A0J6XFL8_9ACTN</name>
<dbReference type="AlphaFoldDB" id="A0A0J6XFL8"/>
<keyword evidence="1" id="KW-0472">Membrane</keyword>
<dbReference type="PANTHER" id="PTHR16779:SF1">
    <property type="entry name" value="BETA-1,4-MANNOSYLTRANSFERASE EGH"/>
    <property type="match status" value="1"/>
</dbReference>
<sequence>MTSAPIQERTPATRRDAKLVQRHAEWKPGVLPFLLPFLLLAGFGLWSFKPNPTPLGWTLSVVWSLPGVGVMVGLQGALLIRRRLRKSHEMVPPTPVEEDFLIVLVPTIGRHDTYPALERSVLSYVEHLPPYFPLLRVDVLTEEGCEAAARIDALAATNPLIRVVTVPKAYETANGTRFKARANHYAHELRIDEGEALDDVWVLHMDDDTGVGPDTAASVAQFVNRQRRAGDEGKHMAQGILAYPRENAVNRFTWLADAVRPADDIARFRALTGLGTPVAGVHGELLLLRASVEATIGWDFGPKAIVEDAQLALTFCRMYPGRSDWFNGRCYGASPATTRDFVKQRERWAWGLVALCFNRTVPFRYRWFLLLCVATWVFGPLQHVATVLFVAWLIGDFNTSPVAQTVVIMWALNFAYVIWTYWEGLRLNALVSANGRRRWWEPIVVLGLIPVFSVMEGLGGLRGLFKFVKREENKFVVIAKPA</sequence>
<accession>A0A0J6XFL8</accession>
<evidence type="ECO:0000313" key="3">
    <source>
        <dbReference type="EMBL" id="KMO94780.1"/>
    </source>
</evidence>
<evidence type="ECO:0000313" key="4">
    <source>
        <dbReference type="Proteomes" id="UP000035932"/>
    </source>
</evidence>
<keyword evidence="3" id="KW-0808">Transferase</keyword>
<feature type="transmembrane region" description="Helical" evidence="1">
    <location>
        <begin position="401"/>
        <end position="422"/>
    </location>
</feature>
<evidence type="ECO:0000256" key="1">
    <source>
        <dbReference type="SAM" id="Phobius"/>
    </source>
</evidence>
<organism evidence="3 4">
    <name type="scientific">Streptomyces roseus</name>
    <dbReference type="NCBI Taxonomy" id="66430"/>
    <lineage>
        <taxon>Bacteria</taxon>
        <taxon>Bacillati</taxon>
        <taxon>Actinomycetota</taxon>
        <taxon>Actinomycetes</taxon>
        <taxon>Kitasatosporales</taxon>
        <taxon>Streptomycetaceae</taxon>
        <taxon>Streptomyces</taxon>
    </lineage>
</organism>
<keyword evidence="4" id="KW-1185">Reference proteome</keyword>
<dbReference type="Proteomes" id="UP000035932">
    <property type="component" value="Unassembled WGS sequence"/>
</dbReference>
<feature type="transmembrane region" description="Helical" evidence="1">
    <location>
        <begin position="367"/>
        <end position="395"/>
    </location>
</feature>
<dbReference type="InterPro" id="IPR001173">
    <property type="entry name" value="Glyco_trans_2-like"/>
</dbReference>
<dbReference type="OrthoDB" id="4891012at2"/>
<keyword evidence="1" id="KW-1133">Transmembrane helix</keyword>
<dbReference type="PATRIC" id="fig|66430.4.peg.877"/>
<dbReference type="GO" id="GO:0019187">
    <property type="term" value="F:beta-1,4-mannosyltransferase activity"/>
    <property type="evidence" value="ECO:0007669"/>
    <property type="project" value="InterPro"/>
</dbReference>
<dbReference type="GO" id="GO:0005737">
    <property type="term" value="C:cytoplasm"/>
    <property type="evidence" value="ECO:0007669"/>
    <property type="project" value="TreeGrafter"/>
</dbReference>
<keyword evidence="1" id="KW-0812">Transmembrane</keyword>
<dbReference type="STRING" id="66430.ACS04_26650"/>
<dbReference type="InterPro" id="IPR027389">
    <property type="entry name" value="B_mannosylTrfase_Bre-3/Egh"/>
</dbReference>
<dbReference type="EMBL" id="LFML01000122">
    <property type="protein sequence ID" value="KMO94780.1"/>
    <property type="molecule type" value="Genomic_DNA"/>
</dbReference>
<dbReference type="SUPFAM" id="SSF53448">
    <property type="entry name" value="Nucleotide-diphospho-sugar transferases"/>
    <property type="match status" value="1"/>
</dbReference>
<dbReference type="PANTHER" id="PTHR16779">
    <property type="entry name" value="BETA-1,4-MANNOSYLTRANSFERASE EGH"/>
    <property type="match status" value="1"/>
</dbReference>
<feature type="domain" description="Glycosyltransferase 2-like" evidence="2">
    <location>
        <begin position="201"/>
        <end position="414"/>
    </location>
</feature>
<gene>
    <name evidence="3" type="ORF">ACS04_26650</name>
</gene>
<dbReference type="Pfam" id="PF13632">
    <property type="entry name" value="Glyco_trans_2_3"/>
    <property type="match status" value="1"/>
</dbReference>
<dbReference type="InterPro" id="IPR029044">
    <property type="entry name" value="Nucleotide-diphossugar_trans"/>
</dbReference>
<protein>
    <submittedName>
        <fullName evidence="3">Membrane glycosyltransferase</fullName>
    </submittedName>
</protein>
<feature type="transmembrane region" description="Helical" evidence="1">
    <location>
        <begin position="60"/>
        <end position="80"/>
    </location>
</feature>
<reference evidence="3 4" key="1">
    <citation type="submission" date="2015-06" db="EMBL/GenBank/DDBJ databases">
        <title>Recapitulation of the evolution of biosynthetic gene clusters reveals hidden chemical diversity on bacterial genomes.</title>
        <authorList>
            <person name="Cruz-Morales P."/>
            <person name="Martinez-Guerrero C."/>
            <person name="Morales-Escalante M.A."/>
            <person name="Yanez-Guerra L.A."/>
            <person name="Kopp J.F."/>
            <person name="Feldmann J."/>
            <person name="Ramos-Aboites H.E."/>
            <person name="Barona-Gomez F."/>
        </authorList>
    </citation>
    <scope>NUCLEOTIDE SEQUENCE [LARGE SCALE GENOMIC DNA]</scope>
    <source>
        <strain evidence="3 4">ATCC 31245</strain>
    </source>
</reference>
<feature type="transmembrane region" description="Helical" evidence="1">
    <location>
        <begin position="30"/>
        <end position="48"/>
    </location>
</feature>
<proteinExistence type="predicted"/>
<comment type="caution">
    <text evidence="3">The sequence shown here is derived from an EMBL/GenBank/DDBJ whole genome shotgun (WGS) entry which is preliminary data.</text>
</comment>
<feature type="transmembrane region" description="Helical" evidence="1">
    <location>
        <begin position="443"/>
        <end position="465"/>
    </location>
</feature>